<evidence type="ECO:0000313" key="1">
    <source>
        <dbReference type="EMBL" id="SJZ60458.1"/>
    </source>
</evidence>
<gene>
    <name evidence="1" type="ORF">SAMN02745205_01338</name>
</gene>
<evidence type="ECO:0000313" key="2">
    <source>
        <dbReference type="Proteomes" id="UP000189956"/>
    </source>
</evidence>
<reference evidence="1 2" key="1">
    <citation type="submission" date="2017-02" db="EMBL/GenBank/DDBJ databases">
        <authorList>
            <person name="Peterson S.W."/>
        </authorList>
    </citation>
    <scope>NUCLEOTIDE SEQUENCE [LARGE SCALE GENOMIC DNA]</scope>
    <source>
        <strain evidence="1 2">ATCC 700135</strain>
    </source>
</reference>
<dbReference type="Proteomes" id="UP000189956">
    <property type="component" value="Unassembled WGS sequence"/>
</dbReference>
<protein>
    <submittedName>
        <fullName evidence="1">Uncharacterized protein</fullName>
    </submittedName>
</protein>
<organism evidence="1 2">
    <name type="scientific">Porphyromonas cangingivalis</name>
    <dbReference type="NCBI Taxonomy" id="36874"/>
    <lineage>
        <taxon>Bacteria</taxon>
        <taxon>Pseudomonadati</taxon>
        <taxon>Bacteroidota</taxon>
        <taxon>Bacteroidia</taxon>
        <taxon>Bacteroidales</taxon>
        <taxon>Porphyromonadaceae</taxon>
        <taxon>Porphyromonas</taxon>
    </lineage>
</organism>
<dbReference type="AlphaFoldDB" id="A0A1T4M105"/>
<proteinExistence type="predicted"/>
<sequence length="113" mass="12503">MLGINLRHINRTVSAWLLLLVFVPQMVVKSLHHHGVDDPTCGSCCDQNSDRSTTDEEGHSCAICDFALSVTTEPEDFHLCLLADVPSVEYSTFVAEQSYETFAHPSLRAPPMV</sequence>
<dbReference type="EMBL" id="FUWL01000010">
    <property type="protein sequence ID" value="SJZ60458.1"/>
    <property type="molecule type" value="Genomic_DNA"/>
</dbReference>
<dbReference type="RefSeq" id="WP_078735790.1">
    <property type="nucleotide sequence ID" value="NZ_FUWL01000010.1"/>
</dbReference>
<accession>A0A1T4M105</accession>
<name>A0A1T4M105_PORCN</name>